<dbReference type="Proteomes" id="UP000605670">
    <property type="component" value="Unassembled WGS sequence"/>
</dbReference>
<name>A0A917F6F1_9MICO</name>
<dbReference type="PANTHER" id="PTHR37816:SF1">
    <property type="entry name" value="TOXIN"/>
    <property type="match status" value="1"/>
</dbReference>
<evidence type="ECO:0008006" key="3">
    <source>
        <dbReference type="Google" id="ProtNLM"/>
    </source>
</evidence>
<dbReference type="InterPro" id="IPR052922">
    <property type="entry name" value="Cytidylate_Kinase-2"/>
</dbReference>
<dbReference type="EMBL" id="BMEM01000002">
    <property type="protein sequence ID" value="GGF51027.1"/>
    <property type="molecule type" value="Genomic_DNA"/>
</dbReference>
<reference evidence="1" key="2">
    <citation type="submission" date="2020-09" db="EMBL/GenBank/DDBJ databases">
        <authorList>
            <person name="Sun Q."/>
            <person name="Zhou Y."/>
        </authorList>
    </citation>
    <scope>NUCLEOTIDE SEQUENCE</scope>
    <source>
        <strain evidence="1">CGMCC 1.12160</strain>
    </source>
</reference>
<keyword evidence="2" id="KW-1185">Reference proteome</keyword>
<comment type="caution">
    <text evidence="1">The sequence shown here is derived from an EMBL/GenBank/DDBJ whole genome shotgun (WGS) entry which is preliminary data.</text>
</comment>
<proteinExistence type="predicted"/>
<accession>A0A917F6F1</accession>
<dbReference type="SUPFAM" id="SSF52540">
    <property type="entry name" value="P-loop containing nucleoside triphosphate hydrolases"/>
    <property type="match status" value="1"/>
</dbReference>
<dbReference type="InterPro" id="IPR027417">
    <property type="entry name" value="P-loop_NTPase"/>
</dbReference>
<sequence length="168" mass="19084">MTGSGKSTAAVRLGELLGLPVHLVDEEVGWLPGWVERPTEDQRAIAAGIVAQDTWVLDSAYGKWSDLVLARAEVVVGLDYPRWLSLGRLVRRTLGRWAMRTQMCNGNVETARQILSRDSILLWHVRSFPRKRARMREWESRPDGIPVLRLSHPRELERLLGELEVPSL</sequence>
<reference evidence="1" key="1">
    <citation type="journal article" date="2014" name="Int. J. Syst. Evol. Microbiol.">
        <title>Complete genome sequence of Corynebacterium casei LMG S-19264T (=DSM 44701T), isolated from a smear-ripened cheese.</title>
        <authorList>
            <consortium name="US DOE Joint Genome Institute (JGI-PGF)"/>
            <person name="Walter F."/>
            <person name="Albersmeier A."/>
            <person name="Kalinowski J."/>
            <person name="Ruckert C."/>
        </authorList>
    </citation>
    <scope>NUCLEOTIDE SEQUENCE</scope>
    <source>
        <strain evidence="1">CGMCC 1.12160</strain>
    </source>
</reference>
<dbReference type="PANTHER" id="PTHR37816">
    <property type="entry name" value="YALI0E33011P"/>
    <property type="match status" value="1"/>
</dbReference>
<evidence type="ECO:0000313" key="1">
    <source>
        <dbReference type="EMBL" id="GGF51027.1"/>
    </source>
</evidence>
<organism evidence="1 2">
    <name type="scientific">Ornithinimicrobium tianjinense</name>
    <dbReference type="NCBI Taxonomy" id="1195761"/>
    <lineage>
        <taxon>Bacteria</taxon>
        <taxon>Bacillati</taxon>
        <taxon>Actinomycetota</taxon>
        <taxon>Actinomycetes</taxon>
        <taxon>Micrococcales</taxon>
        <taxon>Ornithinimicrobiaceae</taxon>
        <taxon>Ornithinimicrobium</taxon>
    </lineage>
</organism>
<evidence type="ECO:0000313" key="2">
    <source>
        <dbReference type="Proteomes" id="UP000605670"/>
    </source>
</evidence>
<dbReference type="AlphaFoldDB" id="A0A917F6F1"/>
<protein>
    <recommendedName>
        <fullName evidence="3">Adenylate kinase</fullName>
    </recommendedName>
</protein>
<gene>
    <name evidence="1" type="ORF">GCM10011366_18540</name>
</gene>